<keyword evidence="1" id="KW-0328">Glycosyltransferase</keyword>
<organism evidence="4 5">
    <name type="scientific">Desulfomonile tiedjei (strain ATCC 49306 / DSM 6799 / DCB-1)</name>
    <dbReference type="NCBI Taxonomy" id="706587"/>
    <lineage>
        <taxon>Bacteria</taxon>
        <taxon>Pseudomonadati</taxon>
        <taxon>Thermodesulfobacteriota</taxon>
        <taxon>Desulfomonilia</taxon>
        <taxon>Desulfomonilales</taxon>
        <taxon>Desulfomonilaceae</taxon>
        <taxon>Desulfomonile</taxon>
    </lineage>
</organism>
<dbReference type="SUPFAM" id="SSF53756">
    <property type="entry name" value="UDP-Glycosyltransferase/glycogen phosphorylase"/>
    <property type="match status" value="1"/>
</dbReference>
<dbReference type="Pfam" id="PF13579">
    <property type="entry name" value="Glyco_trans_4_4"/>
    <property type="match status" value="1"/>
</dbReference>
<feature type="domain" description="Glycosyltransferase subfamily 4-like N-terminal" evidence="3">
    <location>
        <begin position="23"/>
        <end position="166"/>
    </location>
</feature>
<dbReference type="KEGG" id="dti:Desti_3022"/>
<reference evidence="5" key="1">
    <citation type="submission" date="2012-06" db="EMBL/GenBank/DDBJ databases">
        <title>Complete sequence of chromosome of Desulfomonile tiedjei DSM 6799.</title>
        <authorList>
            <person name="Lucas S."/>
            <person name="Copeland A."/>
            <person name="Lapidus A."/>
            <person name="Glavina del Rio T."/>
            <person name="Dalin E."/>
            <person name="Tice H."/>
            <person name="Bruce D."/>
            <person name="Goodwin L."/>
            <person name="Pitluck S."/>
            <person name="Peters L."/>
            <person name="Ovchinnikova G."/>
            <person name="Zeytun A."/>
            <person name="Lu M."/>
            <person name="Kyrpides N."/>
            <person name="Mavromatis K."/>
            <person name="Ivanova N."/>
            <person name="Brettin T."/>
            <person name="Detter J.C."/>
            <person name="Han C."/>
            <person name="Larimer F."/>
            <person name="Land M."/>
            <person name="Hauser L."/>
            <person name="Markowitz V."/>
            <person name="Cheng J.-F."/>
            <person name="Hugenholtz P."/>
            <person name="Woyke T."/>
            <person name="Wu D."/>
            <person name="Spring S."/>
            <person name="Schroeder M."/>
            <person name="Brambilla E."/>
            <person name="Klenk H.-P."/>
            <person name="Eisen J.A."/>
        </authorList>
    </citation>
    <scope>NUCLEOTIDE SEQUENCE [LARGE SCALE GENOMIC DNA]</scope>
    <source>
        <strain evidence="5">ATCC 49306 / DSM 6799 / DCB-1</strain>
    </source>
</reference>
<dbReference type="HOGENOM" id="CLU_009583_36_1_7"/>
<evidence type="ECO:0000256" key="1">
    <source>
        <dbReference type="ARBA" id="ARBA00022676"/>
    </source>
</evidence>
<evidence type="ECO:0000256" key="2">
    <source>
        <dbReference type="ARBA" id="ARBA00022679"/>
    </source>
</evidence>
<dbReference type="OrthoDB" id="5449954at2"/>
<protein>
    <submittedName>
        <fullName evidence="4">Glycosyltransferase</fullName>
    </submittedName>
</protein>
<dbReference type="GO" id="GO:0016757">
    <property type="term" value="F:glycosyltransferase activity"/>
    <property type="evidence" value="ECO:0007669"/>
    <property type="project" value="UniProtKB-KW"/>
</dbReference>
<sequence length="386" mass="44441">MLSHSTIKICFLSSVHPVFDARIFHREAASLVKNGFHVTLIIPHDGTDGPIQGIEVKSLPKPASRFHRLFSLWRLLMLALKERADVYHFHDPDLIPIGLLLRLITRKTVIYDVHEHYPDTIRIRKWLPPWAREIVARLFDWIERTVAPLFSAIITADEAVSERFRKIHAHVLTLYNYPRIDFCNSQKKESTLHNGPLSLVYIGDLNEDRGYLLMLDIMRILLSEKGIDVRLRLAGWFDSEEDCSQFLRVVEKDSVLTDRVTWSGVLSQAEIGPWLMASDIGLVPLQPVPKFYKNIPTKMFDYMACGLPIIGSDLPPIRRYVDESKAGLLATPDDPHSFAEKIAFLVHHRELCLEMGKNGRTAFEKLYNWDTEEKKLMALYSHFSTN</sequence>
<name>I4C7Z5_DESTA</name>
<dbReference type="STRING" id="706587.Desti_3022"/>
<proteinExistence type="predicted"/>
<dbReference type="Proteomes" id="UP000006055">
    <property type="component" value="Chromosome"/>
</dbReference>
<dbReference type="PANTHER" id="PTHR12526">
    <property type="entry name" value="GLYCOSYLTRANSFERASE"/>
    <property type="match status" value="1"/>
</dbReference>
<dbReference type="CDD" id="cd03794">
    <property type="entry name" value="GT4_WbuB-like"/>
    <property type="match status" value="1"/>
</dbReference>
<dbReference type="Pfam" id="PF13692">
    <property type="entry name" value="Glyco_trans_1_4"/>
    <property type="match status" value="1"/>
</dbReference>
<evidence type="ECO:0000259" key="3">
    <source>
        <dbReference type="Pfam" id="PF13579"/>
    </source>
</evidence>
<dbReference type="AlphaFoldDB" id="I4C7Z5"/>
<dbReference type="InterPro" id="IPR028098">
    <property type="entry name" value="Glyco_trans_4-like_N"/>
</dbReference>
<evidence type="ECO:0000313" key="5">
    <source>
        <dbReference type="Proteomes" id="UP000006055"/>
    </source>
</evidence>
<accession>I4C7Z5</accession>
<keyword evidence="5" id="KW-1185">Reference proteome</keyword>
<dbReference type="eggNOG" id="COG0438">
    <property type="taxonomic scope" value="Bacteria"/>
</dbReference>
<gene>
    <name evidence="4" type="ordered locus">Desti_3022</name>
</gene>
<keyword evidence="2 4" id="KW-0808">Transferase</keyword>
<dbReference type="EMBL" id="CP003360">
    <property type="protein sequence ID" value="AFM25686.1"/>
    <property type="molecule type" value="Genomic_DNA"/>
</dbReference>
<evidence type="ECO:0000313" key="4">
    <source>
        <dbReference type="EMBL" id="AFM25686.1"/>
    </source>
</evidence>
<dbReference type="RefSeq" id="WP_014810823.1">
    <property type="nucleotide sequence ID" value="NC_018025.1"/>
</dbReference>
<dbReference type="Gene3D" id="3.40.50.2000">
    <property type="entry name" value="Glycogen Phosphorylase B"/>
    <property type="match status" value="2"/>
</dbReference>
<dbReference type="PANTHER" id="PTHR12526:SF629">
    <property type="entry name" value="TEICHURONIC ACID BIOSYNTHESIS GLYCOSYLTRANSFERASE TUAH-RELATED"/>
    <property type="match status" value="1"/>
</dbReference>